<feature type="non-terminal residue" evidence="1">
    <location>
        <position position="111"/>
    </location>
</feature>
<dbReference type="EMBL" id="CAJVPZ010018788">
    <property type="protein sequence ID" value="CAG8690320.1"/>
    <property type="molecule type" value="Genomic_DNA"/>
</dbReference>
<evidence type="ECO:0000313" key="1">
    <source>
        <dbReference type="EMBL" id="CAG8690320.1"/>
    </source>
</evidence>
<dbReference type="OrthoDB" id="2439252at2759"/>
<gene>
    <name evidence="1" type="ORF">RFULGI_LOCUS9973</name>
</gene>
<organism evidence="1 2">
    <name type="scientific">Racocetra fulgida</name>
    <dbReference type="NCBI Taxonomy" id="60492"/>
    <lineage>
        <taxon>Eukaryota</taxon>
        <taxon>Fungi</taxon>
        <taxon>Fungi incertae sedis</taxon>
        <taxon>Mucoromycota</taxon>
        <taxon>Glomeromycotina</taxon>
        <taxon>Glomeromycetes</taxon>
        <taxon>Diversisporales</taxon>
        <taxon>Gigasporaceae</taxon>
        <taxon>Racocetra</taxon>
    </lineage>
</organism>
<dbReference type="AlphaFoldDB" id="A0A9N9EQ74"/>
<reference evidence="1" key="1">
    <citation type="submission" date="2021-06" db="EMBL/GenBank/DDBJ databases">
        <authorList>
            <person name="Kallberg Y."/>
            <person name="Tangrot J."/>
            <person name="Rosling A."/>
        </authorList>
    </citation>
    <scope>NUCLEOTIDE SEQUENCE</scope>
    <source>
        <strain evidence="1">IN212</strain>
    </source>
</reference>
<evidence type="ECO:0000313" key="2">
    <source>
        <dbReference type="Proteomes" id="UP000789396"/>
    </source>
</evidence>
<accession>A0A9N9EQ74</accession>
<proteinExistence type="predicted"/>
<dbReference type="Proteomes" id="UP000789396">
    <property type="component" value="Unassembled WGS sequence"/>
</dbReference>
<sequence length="111" mass="12736">MDIVDQHVENDIMLNNEEIETIIFNLSDESSYIAETIWAISRYIQAIDEPIVTEKILNDEGIISMIQAKENNISTRQTIKEDDKDKASELLVIVAKVYSALQTIVCYEEQK</sequence>
<protein>
    <submittedName>
        <fullName evidence="1">14999_t:CDS:1</fullName>
    </submittedName>
</protein>
<keyword evidence="2" id="KW-1185">Reference proteome</keyword>
<name>A0A9N9EQ74_9GLOM</name>
<comment type="caution">
    <text evidence="1">The sequence shown here is derived from an EMBL/GenBank/DDBJ whole genome shotgun (WGS) entry which is preliminary data.</text>
</comment>